<dbReference type="SUPFAM" id="SSF81336">
    <property type="entry name" value="F1F0 ATP synthase subunit A"/>
    <property type="match status" value="1"/>
</dbReference>
<dbReference type="FunFam" id="1.20.120.220:FF:000002">
    <property type="entry name" value="ATP synthase subunit a"/>
    <property type="match status" value="1"/>
</dbReference>
<feature type="transmembrane region" description="Helical" evidence="12">
    <location>
        <begin position="153"/>
        <end position="170"/>
    </location>
</feature>
<dbReference type="EMBL" id="FOLY01000003">
    <property type="protein sequence ID" value="SFC51887.1"/>
    <property type="molecule type" value="Genomic_DNA"/>
</dbReference>
<evidence type="ECO:0000256" key="10">
    <source>
        <dbReference type="ARBA" id="ARBA00023136"/>
    </source>
</evidence>
<evidence type="ECO:0000256" key="13">
    <source>
        <dbReference type="RuleBase" id="RU000483"/>
    </source>
</evidence>
<reference evidence="15" key="1">
    <citation type="submission" date="2016-10" db="EMBL/GenBank/DDBJ databases">
        <authorList>
            <person name="Varghese N."/>
            <person name="Submissions S."/>
        </authorList>
    </citation>
    <scope>NUCLEOTIDE SEQUENCE [LARGE SCALE GENOMIC DNA]</scope>
    <source>
        <strain evidence="15">DSM 23439</strain>
    </source>
</reference>
<dbReference type="OrthoDB" id="9789241at2"/>
<proteinExistence type="inferred from homology"/>
<dbReference type="GO" id="GO:0045259">
    <property type="term" value="C:proton-transporting ATP synthase complex"/>
    <property type="evidence" value="ECO:0007669"/>
    <property type="project" value="UniProtKB-KW"/>
</dbReference>
<feature type="transmembrane region" description="Helical" evidence="12">
    <location>
        <begin position="51"/>
        <end position="69"/>
    </location>
</feature>
<comment type="function">
    <text evidence="12 13">Key component of the proton channel; it plays a direct role in the translocation of protons across the membrane.</text>
</comment>
<dbReference type="CDD" id="cd00310">
    <property type="entry name" value="ATP-synt_Fo_a_6"/>
    <property type="match status" value="1"/>
</dbReference>
<dbReference type="InterPro" id="IPR045082">
    <property type="entry name" value="ATP_syn_F0_a_bact/chloroplast"/>
</dbReference>
<keyword evidence="10 12" id="KW-0472">Membrane</keyword>
<dbReference type="STRING" id="402385.SAMN05421848_1758"/>
<dbReference type="NCBIfam" id="NF004477">
    <property type="entry name" value="PRK05815.1-1"/>
    <property type="match status" value="1"/>
</dbReference>
<evidence type="ECO:0000256" key="8">
    <source>
        <dbReference type="ARBA" id="ARBA00022989"/>
    </source>
</evidence>
<dbReference type="Proteomes" id="UP000199046">
    <property type="component" value="Unassembled WGS sequence"/>
</dbReference>
<comment type="similarity">
    <text evidence="2 12 13">Belongs to the ATPase A chain family.</text>
</comment>
<evidence type="ECO:0000256" key="12">
    <source>
        <dbReference type="HAMAP-Rule" id="MF_01393"/>
    </source>
</evidence>
<evidence type="ECO:0000256" key="11">
    <source>
        <dbReference type="ARBA" id="ARBA00023310"/>
    </source>
</evidence>
<dbReference type="GO" id="GO:0046933">
    <property type="term" value="F:proton-transporting ATP synthase activity, rotational mechanism"/>
    <property type="evidence" value="ECO:0007669"/>
    <property type="project" value="UniProtKB-UniRule"/>
</dbReference>
<dbReference type="InterPro" id="IPR035908">
    <property type="entry name" value="F0_ATP_A_sf"/>
</dbReference>
<organism evidence="14 15">
    <name type="scientific">Kushneria avicenniae</name>
    <dbReference type="NCBI Taxonomy" id="402385"/>
    <lineage>
        <taxon>Bacteria</taxon>
        <taxon>Pseudomonadati</taxon>
        <taxon>Pseudomonadota</taxon>
        <taxon>Gammaproteobacteria</taxon>
        <taxon>Oceanospirillales</taxon>
        <taxon>Halomonadaceae</taxon>
        <taxon>Kushneria</taxon>
    </lineage>
</organism>
<dbReference type="NCBIfam" id="TIGR01131">
    <property type="entry name" value="ATP_synt_6_or_A"/>
    <property type="match status" value="1"/>
</dbReference>
<keyword evidence="7 12" id="KW-0375">Hydrogen ion transport</keyword>
<keyword evidence="5 12" id="KW-0138">CF(0)</keyword>
<comment type="subcellular location">
    <subcellularLocation>
        <location evidence="12 13">Cell membrane</location>
        <topology evidence="12 13">Multi-pass membrane protein</topology>
    </subcellularLocation>
    <subcellularLocation>
        <location evidence="1">Membrane</location>
        <topology evidence="1">Multi-pass membrane protein</topology>
    </subcellularLocation>
</comment>
<keyword evidence="4 12" id="KW-1003">Cell membrane</keyword>
<dbReference type="InterPro" id="IPR000568">
    <property type="entry name" value="ATP_synth_F0_asu"/>
</dbReference>
<keyword evidence="9 12" id="KW-0406">Ion transport</keyword>
<evidence type="ECO:0000256" key="6">
    <source>
        <dbReference type="ARBA" id="ARBA00022692"/>
    </source>
</evidence>
<evidence type="ECO:0000256" key="9">
    <source>
        <dbReference type="ARBA" id="ARBA00023065"/>
    </source>
</evidence>
<evidence type="ECO:0000313" key="14">
    <source>
        <dbReference type="EMBL" id="SFC51887.1"/>
    </source>
</evidence>
<keyword evidence="11 12" id="KW-0066">ATP synthesis</keyword>
<evidence type="ECO:0000256" key="1">
    <source>
        <dbReference type="ARBA" id="ARBA00004141"/>
    </source>
</evidence>
<keyword evidence="15" id="KW-1185">Reference proteome</keyword>
<accession>A0A1I1JTB4</accession>
<keyword evidence="6 12" id="KW-0812">Transmembrane</keyword>
<dbReference type="Pfam" id="PF00119">
    <property type="entry name" value="ATP-synt_A"/>
    <property type="match status" value="1"/>
</dbReference>
<evidence type="ECO:0000256" key="2">
    <source>
        <dbReference type="ARBA" id="ARBA00006810"/>
    </source>
</evidence>
<dbReference type="PROSITE" id="PS00449">
    <property type="entry name" value="ATPASE_A"/>
    <property type="match status" value="1"/>
</dbReference>
<keyword evidence="3 12" id="KW-0813">Transport</keyword>
<dbReference type="HAMAP" id="MF_01393">
    <property type="entry name" value="ATP_synth_a_bact"/>
    <property type="match status" value="1"/>
</dbReference>
<dbReference type="PANTHER" id="PTHR42823:SF3">
    <property type="entry name" value="ATP SYNTHASE SUBUNIT A, CHLOROPLASTIC"/>
    <property type="match status" value="1"/>
</dbReference>
<evidence type="ECO:0000313" key="15">
    <source>
        <dbReference type="Proteomes" id="UP000199046"/>
    </source>
</evidence>
<name>A0A1I1JTB4_9GAMM</name>
<dbReference type="GO" id="GO:0005886">
    <property type="term" value="C:plasma membrane"/>
    <property type="evidence" value="ECO:0007669"/>
    <property type="project" value="UniProtKB-SubCell"/>
</dbReference>
<dbReference type="GO" id="GO:0042777">
    <property type="term" value="P:proton motive force-driven plasma membrane ATP synthesis"/>
    <property type="evidence" value="ECO:0007669"/>
    <property type="project" value="TreeGrafter"/>
</dbReference>
<dbReference type="PANTHER" id="PTHR42823">
    <property type="entry name" value="ATP SYNTHASE SUBUNIT A, CHLOROPLASTIC"/>
    <property type="match status" value="1"/>
</dbReference>
<dbReference type="PRINTS" id="PR00123">
    <property type="entry name" value="ATPASEA"/>
</dbReference>
<gene>
    <name evidence="12" type="primary">atpB</name>
    <name evidence="14" type="ORF">SAMN05421848_1758</name>
</gene>
<dbReference type="InterPro" id="IPR023011">
    <property type="entry name" value="ATP_synth_F0_asu_AS"/>
</dbReference>
<feature type="transmembrane region" description="Helical" evidence="12">
    <location>
        <begin position="215"/>
        <end position="238"/>
    </location>
</feature>
<dbReference type="Gene3D" id="1.20.120.220">
    <property type="entry name" value="ATP synthase, F0 complex, subunit A"/>
    <property type="match status" value="1"/>
</dbReference>
<feature type="transmembrane region" description="Helical" evidence="12">
    <location>
        <begin position="190"/>
        <end position="209"/>
    </location>
</feature>
<protein>
    <recommendedName>
        <fullName evidence="12 13">ATP synthase subunit a</fullName>
    </recommendedName>
    <alternativeName>
        <fullName evidence="12">ATP synthase F0 sector subunit a</fullName>
    </alternativeName>
    <alternativeName>
        <fullName evidence="12">F-ATPase subunit 6</fullName>
    </alternativeName>
</protein>
<dbReference type="RefSeq" id="WP_090132988.1">
    <property type="nucleotide sequence ID" value="NZ_FOLY01000003.1"/>
</dbReference>
<sequence length="274" mass="30974">MAGNAPTSTEYITHHLQNLTFGLHPDNGWSFAHGAEEAREMGFWAINVDTMGWSIATGLLFLWLFRYLARTVTNGVPSGLQNALEMVFEFSNGIIRTSFSGHSKMVGPLALTLFCWIFFMNSLKWLPIDLVPQIAHKLGIEYMRIVPTSDPNATLGMGFAIFLLIIYYSIRNKGFSGFAKELSFRPFNHWALIPFNLVLELVVLIVKPISLGLRLFGNMFAGEVIFIMISLLPFWAMWVLDVPWAIFHILVITLQAFIFAVLSVVYLSACFEEH</sequence>
<feature type="transmembrane region" description="Helical" evidence="12">
    <location>
        <begin position="245"/>
        <end position="269"/>
    </location>
</feature>
<keyword evidence="8 12" id="KW-1133">Transmembrane helix</keyword>
<evidence type="ECO:0000256" key="3">
    <source>
        <dbReference type="ARBA" id="ARBA00022448"/>
    </source>
</evidence>
<evidence type="ECO:0000256" key="5">
    <source>
        <dbReference type="ARBA" id="ARBA00022547"/>
    </source>
</evidence>
<evidence type="ECO:0000256" key="7">
    <source>
        <dbReference type="ARBA" id="ARBA00022781"/>
    </source>
</evidence>
<dbReference type="AlphaFoldDB" id="A0A1I1JTB4"/>
<evidence type="ECO:0000256" key="4">
    <source>
        <dbReference type="ARBA" id="ARBA00022475"/>
    </source>
</evidence>